<dbReference type="CDD" id="cd14014">
    <property type="entry name" value="STKc_PknB_like"/>
    <property type="match status" value="1"/>
</dbReference>
<dbReference type="GO" id="GO:0005524">
    <property type="term" value="F:ATP binding"/>
    <property type="evidence" value="ECO:0007669"/>
    <property type="project" value="UniProtKB-UniRule"/>
</dbReference>
<dbReference type="PROSITE" id="PS50011">
    <property type="entry name" value="PROTEIN_KINASE_DOM"/>
    <property type="match status" value="1"/>
</dbReference>
<evidence type="ECO:0000256" key="3">
    <source>
        <dbReference type="ARBA" id="ARBA00022777"/>
    </source>
</evidence>
<dbReference type="InterPro" id="IPR011990">
    <property type="entry name" value="TPR-like_helical_dom_sf"/>
</dbReference>
<gene>
    <name evidence="7" type="ORF">KEG57_44660</name>
</gene>
<dbReference type="InterPro" id="IPR019734">
    <property type="entry name" value="TPR_rpt"/>
</dbReference>
<dbReference type="InterPro" id="IPR017441">
    <property type="entry name" value="Protein_kinase_ATP_BS"/>
</dbReference>
<feature type="domain" description="Protein kinase" evidence="6">
    <location>
        <begin position="77"/>
        <end position="352"/>
    </location>
</feature>
<dbReference type="SUPFAM" id="SSF48452">
    <property type="entry name" value="TPR-like"/>
    <property type="match status" value="2"/>
</dbReference>
<dbReference type="PROSITE" id="PS00108">
    <property type="entry name" value="PROTEIN_KINASE_ST"/>
    <property type="match status" value="1"/>
</dbReference>
<reference evidence="7 8" key="1">
    <citation type="submission" date="2021-04" db="EMBL/GenBank/DDBJ databases">
        <title>Genome analysis of Polyangium sp.</title>
        <authorList>
            <person name="Li Y."/>
            <person name="Wang J."/>
        </authorList>
    </citation>
    <scope>NUCLEOTIDE SEQUENCE [LARGE SCALE GENOMIC DNA]</scope>
    <source>
        <strain evidence="7 8">SDU14</strain>
    </source>
</reference>
<evidence type="ECO:0000256" key="1">
    <source>
        <dbReference type="ARBA" id="ARBA00022679"/>
    </source>
</evidence>
<evidence type="ECO:0000256" key="4">
    <source>
        <dbReference type="ARBA" id="ARBA00022840"/>
    </source>
</evidence>
<dbReference type="Gene3D" id="1.10.510.10">
    <property type="entry name" value="Transferase(Phosphotransferase) domain 1"/>
    <property type="match status" value="1"/>
</dbReference>
<accession>A0A9X3XDX1</accession>
<dbReference type="Pfam" id="PF13424">
    <property type="entry name" value="TPR_12"/>
    <property type="match status" value="2"/>
</dbReference>
<feature type="binding site" evidence="5">
    <location>
        <position position="106"/>
    </location>
    <ligand>
        <name>ATP</name>
        <dbReference type="ChEBI" id="CHEBI:30616"/>
    </ligand>
</feature>
<evidence type="ECO:0000313" key="8">
    <source>
        <dbReference type="Proteomes" id="UP001151081"/>
    </source>
</evidence>
<dbReference type="SMART" id="SM00028">
    <property type="entry name" value="TPR"/>
    <property type="match status" value="5"/>
</dbReference>
<dbReference type="RefSeq" id="WP_272424884.1">
    <property type="nucleotide sequence ID" value="NZ_JAGTJJ010000056.1"/>
</dbReference>
<evidence type="ECO:0000313" key="7">
    <source>
        <dbReference type="EMBL" id="MDC3987640.1"/>
    </source>
</evidence>
<keyword evidence="2 5" id="KW-0547">Nucleotide-binding</keyword>
<dbReference type="Gene3D" id="3.30.200.20">
    <property type="entry name" value="Phosphorylase Kinase, domain 1"/>
    <property type="match status" value="1"/>
</dbReference>
<keyword evidence="1" id="KW-0808">Transferase</keyword>
<dbReference type="PROSITE" id="PS00107">
    <property type="entry name" value="PROTEIN_KINASE_ATP"/>
    <property type="match status" value="1"/>
</dbReference>
<dbReference type="InterPro" id="IPR011009">
    <property type="entry name" value="Kinase-like_dom_sf"/>
</dbReference>
<name>A0A9X3XDX1_9BACT</name>
<keyword evidence="7" id="KW-0723">Serine/threonine-protein kinase</keyword>
<dbReference type="GO" id="GO:0004674">
    <property type="term" value="F:protein serine/threonine kinase activity"/>
    <property type="evidence" value="ECO:0007669"/>
    <property type="project" value="UniProtKB-KW"/>
</dbReference>
<dbReference type="AlphaFoldDB" id="A0A9X3XDX1"/>
<dbReference type="EMBL" id="JAGTJJ010000056">
    <property type="protein sequence ID" value="MDC3987640.1"/>
    <property type="molecule type" value="Genomic_DNA"/>
</dbReference>
<dbReference type="SUPFAM" id="SSF56112">
    <property type="entry name" value="Protein kinase-like (PK-like)"/>
    <property type="match status" value="1"/>
</dbReference>
<evidence type="ECO:0000256" key="5">
    <source>
        <dbReference type="PROSITE-ProRule" id="PRU10141"/>
    </source>
</evidence>
<dbReference type="InterPro" id="IPR008271">
    <property type="entry name" value="Ser/Thr_kinase_AS"/>
</dbReference>
<keyword evidence="8" id="KW-1185">Reference proteome</keyword>
<dbReference type="InterPro" id="IPR000719">
    <property type="entry name" value="Prot_kinase_dom"/>
</dbReference>
<evidence type="ECO:0000259" key="6">
    <source>
        <dbReference type="PROSITE" id="PS50011"/>
    </source>
</evidence>
<evidence type="ECO:0000256" key="2">
    <source>
        <dbReference type="ARBA" id="ARBA00022741"/>
    </source>
</evidence>
<keyword evidence="3 7" id="KW-0418">Kinase</keyword>
<protein>
    <submittedName>
        <fullName evidence="7">Serine/threonine protein kinase</fullName>
    </submittedName>
</protein>
<sequence length="909" mass="96297">MEHPSENTILAFVEGRLAAAEACKLDDHIDACESCRLLVIAAARASLGTASDADRASPPPALDDAAPLSRGARLGRYTISDVLGRGGMGIVYAAHDPTLDRKVALKVLRGEVTARVGADIASARLLREARIAARLSHPNVVTIYDVDSHGGQIFIAMEYVDGQPLSVWLEEGPHPAREILERFTQAGRGLVAAHGAGLVHRDFKPANVLIGKDGRVRVSDFGLAGWTSEEASGKATAEGAAGPALTRTGALLGTPIYMAPEQHRGERAGPHADQFSFAVALYEALYRRSAFEGKTLEELSASKARGPAEPPSGGEEPARVRRALLRALRPQQEERFPSMEALLQKLEADPARTRRRAAVGLLAGVLVAAGLFVPAWMARQQQRLCRGAEAKLTGVWDEGRRAAVRDAFTASKQPFASVALTQVERALDAQAAAWVAGHVDACEATRVRGEQAESVLALRMACLDLRAKELKALVDIFSEADGATVSRAVQAVNAMTPVRACADVAALSGPLPPPDDPALRARIDTARGELARGKALYDAAKFPPTRALADQVVTEAKAIAHQPLLADALDLLGKVQQSQGAHAEAEATFLASIRAAQAGRHDWQAANGLTSLVFLAGHPLGRPADAHRWAELAAGAIARLGGDAEFEAALAGNEATVYLEEGKLDRALEAASRAVSLEQRLHGDENLHTAKVKTNLGAALVALGRYAEARGHYQGALATFEGMLGPDHPACATVLNNSVEVHVRLNDLPAARAAAERALSIRERALGPEHAALGTTLLNLAEVMMKERAFADARPRLTRVVAIYEKAVGPTHVYLAEPLEKLGELHLETGAPAEAIPLLERALSLRASGAEGPYKDASTRFLLARALVAAGSDRARAKKLAEEAQAAYAAGGEAWAVPKAEIVAWLSQR</sequence>
<proteinExistence type="predicted"/>
<dbReference type="PANTHER" id="PTHR43289:SF6">
    <property type="entry name" value="SERINE_THREONINE-PROTEIN KINASE NEKL-3"/>
    <property type="match status" value="1"/>
</dbReference>
<keyword evidence="4 5" id="KW-0067">ATP-binding</keyword>
<dbReference type="Gene3D" id="1.25.40.10">
    <property type="entry name" value="Tetratricopeptide repeat domain"/>
    <property type="match status" value="2"/>
</dbReference>
<dbReference type="PANTHER" id="PTHR43289">
    <property type="entry name" value="MITOGEN-ACTIVATED PROTEIN KINASE KINASE KINASE 20-RELATED"/>
    <property type="match status" value="1"/>
</dbReference>
<comment type="caution">
    <text evidence="7">The sequence shown here is derived from an EMBL/GenBank/DDBJ whole genome shotgun (WGS) entry which is preliminary data.</text>
</comment>
<dbReference type="Pfam" id="PF00069">
    <property type="entry name" value="Pkinase"/>
    <property type="match status" value="1"/>
</dbReference>
<organism evidence="7 8">
    <name type="scientific">Polyangium jinanense</name>
    <dbReference type="NCBI Taxonomy" id="2829994"/>
    <lineage>
        <taxon>Bacteria</taxon>
        <taxon>Pseudomonadati</taxon>
        <taxon>Myxococcota</taxon>
        <taxon>Polyangia</taxon>
        <taxon>Polyangiales</taxon>
        <taxon>Polyangiaceae</taxon>
        <taxon>Polyangium</taxon>
    </lineage>
</organism>
<dbReference type="Proteomes" id="UP001151081">
    <property type="component" value="Unassembled WGS sequence"/>
</dbReference>